<dbReference type="AlphaFoldDB" id="A0A0D0AK42"/>
<organism evidence="1 2">
    <name type="scientific">Suillus luteus UH-Slu-Lm8-n1</name>
    <dbReference type="NCBI Taxonomy" id="930992"/>
    <lineage>
        <taxon>Eukaryota</taxon>
        <taxon>Fungi</taxon>
        <taxon>Dikarya</taxon>
        <taxon>Basidiomycota</taxon>
        <taxon>Agaricomycotina</taxon>
        <taxon>Agaricomycetes</taxon>
        <taxon>Agaricomycetidae</taxon>
        <taxon>Boletales</taxon>
        <taxon>Suillineae</taxon>
        <taxon>Suillaceae</taxon>
        <taxon>Suillus</taxon>
    </lineage>
</organism>
<reference evidence="2" key="2">
    <citation type="submission" date="2015-01" db="EMBL/GenBank/DDBJ databases">
        <title>Evolutionary Origins and Diversification of the Mycorrhizal Mutualists.</title>
        <authorList>
            <consortium name="DOE Joint Genome Institute"/>
            <consortium name="Mycorrhizal Genomics Consortium"/>
            <person name="Kohler A."/>
            <person name="Kuo A."/>
            <person name="Nagy L.G."/>
            <person name="Floudas D."/>
            <person name="Copeland A."/>
            <person name="Barry K.W."/>
            <person name="Cichocki N."/>
            <person name="Veneault-Fourrey C."/>
            <person name="LaButti K."/>
            <person name="Lindquist E.A."/>
            <person name="Lipzen A."/>
            <person name="Lundell T."/>
            <person name="Morin E."/>
            <person name="Murat C."/>
            <person name="Riley R."/>
            <person name="Ohm R."/>
            <person name="Sun H."/>
            <person name="Tunlid A."/>
            <person name="Henrissat B."/>
            <person name="Grigoriev I.V."/>
            <person name="Hibbett D.S."/>
            <person name="Martin F."/>
        </authorList>
    </citation>
    <scope>NUCLEOTIDE SEQUENCE [LARGE SCALE GENOMIC DNA]</scope>
    <source>
        <strain evidence="2">UH-Slu-Lm8-n1</strain>
    </source>
</reference>
<evidence type="ECO:0000313" key="1">
    <source>
        <dbReference type="EMBL" id="KIK34647.1"/>
    </source>
</evidence>
<gene>
    <name evidence="1" type="ORF">CY34DRAFT_812790</name>
</gene>
<sequence>MPVILPKHSAFEIAIPQSSWPVTPRPSDELFMRDSMSVELQMIKAVDRCRTHGRVLL</sequence>
<proteinExistence type="predicted"/>
<reference evidence="1 2" key="1">
    <citation type="submission" date="2014-04" db="EMBL/GenBank/DDBJ databases">
        <authorList>
            <consortium name="DOE Joint Genome Institute"/>
            <person name="Kuo A."/>
            <person name="Ruytinx J."/>
            <person name="Rineau F."/>
            <person name="Colpaert J."/>
            <person name="Kohler A."/>
            <person name="Nagy L.G."/>
            <person name="Floudas D."/>
            <person name="Copeland A."/>
            <person name="Barry K.W."/>
            <person name="Cichocki N."/>
            <person name="Veneault-Fourrey C."/>
            <person name="LaButti K."/>
            <person name="Lindquist E.A."/>
            <person name="Lipzen A."/>
            <person name="Lundell T."/>
            <person name="Morin E."/>
            <person name="Murat C."/>
            <person name="Sun H."/>
            <person name="Tunlid A."/>
            <person name="Henrissat B."/>
            <person name="Grigoriev I.V."/>
            <person name="Hibbett D.S."/>
            <person name="Martin F."/>
            <person name="Nordberg H.P."/>
            <person name="Cantor M.N."/>
            <person name="Hua S.X."/>
        </authorList>
    </citation>
    <scope>NUCLEOTIDE SEQUENCE [LARGE SCALE GENOMIC DNA]</scope>
    <source>
        <strain evidence="1 2">UH-Slu-Lm8-n1</strain>
    </source>
</reference>
<name>A0A0D0AK42_9AGAM</name>
<accession>A0A0D0AK42</accession>
<evidence type="ECO:0000313" key="2">
    <source>
        <dbReference type="Proteomes" id="UP000054485"/>
    </source>
</evidence>
<dbReference type="InParanoid" id="A0A0D0AK42"/>
<protein>
    <submittedName>
        <fullName evidence="1">Uncharacterized protein</fullName>
    </submittedName>
</protein>
<dbReference type="Proteomes" id="UP000054485">
    <property type="component" value="Unassembled WGS sequence"/>
</dbReference>
<dbReference type="EMBL" id="KN835724">
    <property type="protein sequence ID" value="KIK34647.1"/>
    <property type="molecule type" value="Genomic_DNA"/>
</dbReference>
<dbReference type="HOGENOM" id="CLU_2998044_0_0_1"/>
<keyword evidence="2" id="KW-1185">Reference proteome</keyword>